<reference evidence="3" key="3">
    <citation type="submission" date="2025-08" db="UniProtKB">
        <authorList>
            <consortium name="Ensembl"/>
        </authorList>
    </citation>
    <scope>IDENTIFICATION</scope>
    <source>
        <strain evidence="3">17573</strain>
    </source>
</reference>
<evidence type="ECO:0000256" key="1">
    <source>
        <dbReference type="SAM" id="Phobius"/>
    </source>
</evidence>
<feature type="transmembrane region" description="Helical" evidence="1">
    <location>
        <begin position="60"/>
        <end position="83"/>
    </location>
</feature>
<organism evidence="3 4">
    <name type="scientific">Macaca mulatta</name>
    <name type="common">Rhesus macaque</name>
    <dbReference type="NCBI Taxonomy" id="9544"/>
    <lineage>
        <taxon>Eukaryota</taxon>
        <taxon>Metazoa</taxon>
        <taxon>Chordata</taxon>
        <taxon>Craniata</taxon>
        <taxon>Vertebrata</taxon>
        <taxon>Euteleostomi</taxon>
        <taxon>Mammalia</taxon>
        <taxon>Eutheria</taxon>
        <taxon>Euarchontoglires</taxon>
        <taxon>Primates</taxon>
        <taxon>Haplorrhini</taxon>
        <taxon>Catarrhini</taxon>
        <taxon>Cercopithecidae</taxon>
        <taxon>Cercopithecinae</taxon>
        <taxon>Macaca</taxon>
    </lineage>
</organism>
<proteinExistence type="predicted"/>
<protein>
    <submittedName>
        <fullName evidence="3">Uncharacterized protein</fullName>
    </submittedName>
</protein>
<reference evidence="3" key="2">
    <citation type="submission" date="2019-01" db="EMBL/GenBank/DDBJ databases">
        <authorList>
            <person name="Graves T."/>
            <person name="Eichler E.E."/>
            <person name="Wilson R.K."/>
        </authorList>
    </citation>
    <scope>NUCLEOTIDE SEQUENCE [LARGE SCALE GENOMIC DNA]</scope>
    <source>
        <strain evidence="3">17573</strain>
    </source>
</reference>
<name>A0A5F7ZXS5_MACMU</name>
<keyword evidence="2" id="KW-0732">Signal</keyword>
<sequence>MILCYCFHFSLSEITLCIYSMVVCPSHVPCRQEPPCFPLNPQRRTGDTEPTDARCSVNEVGWWGAGFLLCTHLYFALLFFFFLRQSLALSPRLEYSAMMLAHCNLRLPDLSDSPASASRVAGITGACHHAWLIFVFLVEMGFHHAGQLVSNS</sequence>
<dbReference type="Proteomes" id="UP000006718">
    <property type="component" value="Chromosome 15"/>
</dbReference>
<reference evidence="3" key="4">
    <citation type="submission" date="2025-09" db="UniProtKB">
        <authorList>
            <consortium name="Ensembl"/>
        </authorList>
    </citation>
    <scope>IDENTIFICATION</scope>
    <source>
        <strain evidence="3">17573</strain>
    </source>
</reference>
<dbReference type="GeneTree" id="ENSGT01120000271815"/>
<dbReference type="Ensembl" id="ENSMMUT00000108109.1">
    <property type="protein sequence ID" value="ENSMMUP00000070462.1"/>
    <property type="gene ID" value="ENSMMUG00000057031.1"/>
</dbReference>
<dbReference type="VEuPathDB" id="HostDB:ENSMMUG00000057031"/>
<evidence type="ECO:0000256" key="2">
    <source>
        <dbReference type="SAM" id="SignalP"/>
    </source>
</evidence>
<keyword evidence="4" id="KW-1185">Reference proteome</keyword>
<dbReference type="InParanoid" id="A0A5F7ZXS5"/>
<reference evidence="4" key="1">
    <citation type="journal article" date="2007" name="Science">
        <title>Evolutionary and biomedical insights from the rhesus macaque genome.</title>
        <authorList>
            <person name="Gibbs R.A."/>
            <person name="Rogers J."/>
            <person name="Katze M.G."/>
            <person name="Bumgarner R."/>
            <person name="Weinstock G.M."/>
            <person name="Mardis E.R."/>
            <person name="Remington K.A."/>
            <person name="Strausberg R.L."/>
            <person name="Venter J.C."/>
            <person name="Wilson R.K."/>
            <person name="Batzer M.A."/>
            <person name="Bustamante C.D."/>
            <person name="Eichler E.E."/>
            <person name="Hahn M.W."/>
            <person name="Hardison R.C."/>
            <person name="Makova K.D."/>
            <person name="Miller W."/>
            <person name="Milosavljevic A."/>
            <person name="Palermo R.E."/>
            <person name="Siepel A."/>
            <person name="Sikela J.M."/>
            <person name="Attaway T."/>
            <person name="Bell S."/>
            <person name="Bernard K.E."/>
            <person name="Buhay C.J."/>
            <person name="Chandrabose M.N."/>
            <person name="Dao M."/>
            <person name="Davis C."/>
            <person name="Delehaunty K.D."/>
            <person name="Ding Y."/>
            <person name="Dinh H.H."/>
            <person name="Dugan-Rocha S."/>
            <person name="Fulton L.A."/>
            <person name="Gabisi R.A."/>
            <person name="Garner T.T."/>
            <person name="Godfrey J."/>
            <person name="Hawes A.C."/>
            <person name="Hernandez J."/>
            <person name="Hines S."/>
            <person name="Holder M."/>
            <person name="Hume J."/>
            <person name="Jhangiani S.N."/>
            <person name="Joshi V."/>
            <person name="Khan Z.M."/>
            <person name="Kirkness E.F."/>
            <person name="Cree A."/>
            <person name="Fowler R.G."/>
            <person name="Lee S."/>
            <person name="Lewis L.R."/>
            <person name="Li Z."/>
            <person name="Liu Y.-S."/>
            <person name="Moore S.M."/>
            <person name="Muzny D."/>
            <person name="Nazareth L.V."/>
            <person name="Ngo D.N."/>
            <person name="Okwuonu G.O."/>
            <person name="Pai G."/>
            <person name="Parker D."/>
            <person name="Paul H.A."/>
            <person name="Pfannkoch C."/>
            <person name="Pohl C.S."/>
            <person name="Rogers Y.-H.C."/>
            <person name="Ruiz S.J."/>
            <person name="Sabo A."/>
            <person name="Santibanez J."/>
            <person name="Schneider B.W."/>
            <person name="Smith S.M."/>
            <person name="Sodergren E."/>
            <person name="Svatek A.F."/>
            <person name="Utterback T.R."/>
            <person name="Vattathil S."/>
            <person name="Warren W."/>
            <person name="White C.S."/>
            <person name="Chinwalla A.T."/>
            <person name="Feng Y."/>
            <person name="Halpern A.L."/>
            <person name="Hillier L.W."/>
            <person name="Huang X."/>
            <person name="Minx P."/>
            <person name="Nelson J.O."/>
            <person name="Pepin K.H."/>
            <person name="Qin X."/>
            <person name="Sutton G.G."/>
            <person name="Venter E."/>
            <person name="Walenz B.P."/>
            <person name="Wallis J.W."/>
            <person name="Worley K.C."/>
            <person name="Yang S.-P."/>
            <person name="Jones S.M."/>
            <person name="Marra M.A."/>
            <person name="Rocchi M."/>
            <person name="Schein J.E."/>
            <person name="Baertsch R."/>
            <person name="Clarke L."/>
            <person name="Csuros M."/>
            <person name="Glasscock J."/>
            <person name="Harris R.A."/>
            <person name="Havlak P."/>
            <person name="Jackson A.R."/>
            <person name="Jiang H."/>
            <person name="Liu Y."/>
            <person name="Messina D.N."/>
            <person name="Shen Y."/>
            <person name="Song H.X.-Z."/>
            <person name="Wylie T."/>
            <person name="Zhang L."/>
            <person name="Birney E."/>
            <person name="Han K."/>
            <person name="Konkel M.K."/>
            <person name="Lee J."/>
            <person name="Smit A.F.A."/>
            <person name="Ullmer B."/>
            <person name="Wang H."/>
            <person name="Xing J."/>
            <person name="Burhans R."/>
            <person name="Cheng Z."/>
            <person name="Karro J.E."/>
            <person name="Ma J."/>
            <person name="Raney B."/>
            <person name="She X."/>
            <person name="Cox M.J."/>
            <person name="Demuth J.P."/>
            <person name="Dumas L.J."/>
            <person name="Han S.-G."/>
            <person name="Hopkins J."/>
            <person name="Karimpour-Fard A."/>
            <person name="Kim Y.H."/>
            <person name="Pollack J.R."/>
            <person name="Vinar T."/>
            <person name="Addo-Quaye C."/>
            <person name="Degenhardt J."/>
            <person name="Denby A."/>
            <person name="Hubisz M.J."/>
            <person name="Indap A."/>
            <person name="Kosiol C."/>
            <person name="Lahn B.T."/>
            <person name="Lawson H.A."/>
            <person name="Marklein A."/>
            <person name="Nielsen R."/>
            <person name="Vallender E.J."/>
            <person name="Clark A.G."/>
            <person name="Ferguson B."/>
            <person name="Hernandez R.D."/>
            <person name="Hirani K."/>
            <person name="Kehrer-Sawatzki H."/>
            <person name="Kolb J."/>
            <person name="Patil S."/>
            <person name="Pu L.-L."/>
            <person name="Ren Y."/>
            <person name="Smith D.G."/>
            <person name="Wheeler D.A."/>
            <person name="Schenck I."/>
            <person name="Ball E.V."/>
            <person name="Chen R."/>
            <person name="Cooper D.N."/>
            <person name="Giardine B."/>
            <person name="Hsu F."/>
            <person name="Kent W.J."/>
            <person name="Lesk A."/>
            <person name="Nelson D.L."/>
            <person name="O'brien W.E."/>
            <person name="Pruefer K."/>
            <person name="Stenson P.D."/>
            <person name="Wallace J.C."/>
            <person name="Ke H."/>
            <person name="Liu X.-M."/>
            <person name="Wang P."/>
            <person name="Xiang A.P."/>
            <person name="Yang F."/>
            <person name="Barber G.P."/>
            <person name="Haussler D."/>
            <person name="Karolchik D."/>
            <person name="Kern A.D."/>
            <person name="Kuhn R.M."/>
            <person name="Smith K.E."/>
            <person name="Zwieg A.S."/>
        </authorList>
    </citation>
    <scope>NUCLEOTIDE SEQUENCE [LARGE SCALE GENOMIC DNA]</scope>
    <source>
        <strain evidence="4">17573</strain>
    </source>
</reference>
<dbReference type="Bgee" id="ENSMMUG00000057031">
    <property type="expression patterns" value="Expressed in spermatid and 5 other cell types or tissues"/>
</dbReference>
<feature type="signal peptide" evidence="2">
    <location>
        <begin position="1"/>
        <end position="17"/>
    </location>
</feature>
<keyword evidence="1" id="KW-0812">Transmembrane</keyword>
<dbReference type="AlphaFoldDB" id="A0A5F7ZXS5"/>
<accession>A0A5F7ZXS5</accession>
<feature type="chain" id="PRO_5023904837" evidence="2">
    <location>
        <begin position="18"/>
        <end position="152"/>
    </location>
</feature>
<evidence type="ECO:0000313" key="4">
    <source>
        <dbReference type="Proteomes" id="UP000006718"/>
    </source>
</evidence>
<evidence type="ECO:0000313" key="3">
    <source>
        <dbReference type="Ensembl" id="ENSMMUP00000070462.1"/>
    </source>
</evidence>
<keyword evidence="1" id="KW-0472">Membrane</keyword>
<dbReference type="PANTHER" id="PTHR12138">
    <property type="entry name" value="PRIMATE-EXPANDED PROTEIN FAMILY"/>
    <property type="match status" value="1"/>
</dbReference>
<keyword evidence="1" id="KW-1133">Transmembrane helix</keyword>
<dbReference type="PANTHER" id="PTHR12138:SF135">
    <property type="entry name" value="SAM DOMAIN-CONTAINING PROTEIN"/>
    <property type="match status" value="1"/>
</dbReference>